<dbReference type="InterPro" id="IPR036259">
    <property type="entry name" value="MFS_trans_sf"/>
</dbReference>
<evidence type="ECO:0000313" key="8">
    <source>
        <dbReference type="EMBL" id="CBY07540.1"/>
    </source>
</evidence>
<feature type="transmembrane region" description="Helical" evidence="6">
    <location>
        <begin position="218"/>
        <end position="239"/>
    </location>
</feature>
<keyword evidence="9" id="KW-1185">Reference proteome</keyword>
<dbReference type="PANTHER" id="PTHR23503">
    <property type="entry name" value="SOLUTE CARRIER FAMILY 2"/>
    <property type="match status" value="1"/>
</dbReference>
<dbReference type="GO" id="GO:0046323">
    <property type="term" value="P:D-glucose import"/>
    <property type="evidence" value="ECO:0007669"/>
    <property type="project" value="TreeGrafter"/>
</dbReference>
<feature type="transmembrane region" description="Helical" evidence="6">
    <location>
        <begin position="277"/>
        <end position="298"/>
    </location>
</feature>
<feature type="domain" description="Major facilitator superfamily (MFS) profile" evidence="7">
    <location>
        <begin position="1"/>
        <end position="372"/>
    </location>
</feature>
<evidence type="ECO:0000256" key="6">
    <source>
        <dbReference type="SAM" id="Phobius"/>
    </source>
</evidence>
<sequence length="423" mass="46904">MGLGSYLEAHPFFFEYKNGGYEKDTCDGAYDFVLAGRVACGLTTSIAPVYLNEVAPLNYKGLFGNLNQFTCVIGNLIVWVVGLSQVTGSLDCKVELIGNPLVCPPDFRLLLVFHWFSVLSSFSFCLSSGNPPLTWQNSALKELRKQLNITERRSMLTRKKTNQVQRKIYPRLGLFQPLFFKPLIAAIILHLSQQLSGINAIFFYSTQIFTSAGVSDPAVATCFIGVISVIFCGFSLWLVEKFGRKPLHMYGIGAIGLCAGVMALLLGIFLVDDSYNTDAVSTCSIVFVLTFVAIFQCGPGPIPWGMAAELFDDTNRSRATAIGCMFNWGANTAVAFGFPLLEKSMGGHVFWIFCGFNIIFFFLLMIFVPETKGKTLREIQAFFVPSILIEPDNFAAVVPEYNEAFKNEENKYSSDLKSEECDF</sequence>
<dbReference type="PANTHER" id="PTHR23503:SF8">
    <property type="entry name" value="FACILITATED GLUCOSE TRANSPORTER PROTEIN 1"/>
    <property type="match status" value="1"/>
</dbReference>
<dbReference type="Gene3D" id="1.20.1250.20">
    <property type="entry name" value="MFS general substrate transporter like domains"/>
    <property type="match status" value="1"/>
</dbReference>
<keyword evidence="5 6" id="KW-0472">Membrane</keyword>
<dbReference type="InterPro" id="IPR045263">
    <property type="entry name" value="GLUT"/>
</dbReference>
<dbReference type="Pfam" id="PF00083">
    <property type="entry name" value="Sugar_tr"/>
    <property type="match status" value="1"/>
</dbReference>
<keyword evidence="3 6" id="KW-0812">Transmembrane</keyword>
<proteinExistence type="predicted"/>
<comment type="subcellular location">
    <subcellularLocation>
        <location evidence="1">Membrane</location>
        <topology evidence="1">Multi-pass membrane protein</topology>
    </subcellularLocation>
</comment>
<reference evidence="8" key="1">
    <citation type="journal article" date="2010" name="Science">
        <title>Plasticity of animal genome architecture unmasked by rapid evolution of a pelagic tunicate.</title>
        <authorList>
            <person name="Denoeud F."/>
            <person name="Henriet S."/>
            <person name="Mungpakdee S."/>
            <person name="Aury J.M."/>
            <person name="Da Silva C."/>
            <person name="Brinkmann H."/>
            <person name="Mikhaleva J."/>
            <person name="Olsen L.C."/>
            <person name="Jubin C."/>
            <person name="Canestro C."/>
            <person name="Bouquet J.M."/>
            <person name="Danks G."/>
            <person name="Poulain J."/>
            <person name="Campsteijn C."/>
            <person name="Adamski M."/>
            <person name="Cross I."/>
            <person name="Yadetie F."/>
            <person name="Muffato M."/>
            <person name="Louis A."/>
            <person name="Butcher S."/>
            <person name="Tsagkogeorga G."/>
            <person name="Konrad A."/>
            <person name="Singh S."/>
            <person name="Jensen M.F."/>
            <person name="Cong E.H."/>
            <person name="Eikeseth-Otteraa H."/>
            <person name="Noel B."/>
            <person name="Anthouard V."/>
            <person name="Porcel B.M."/>
            <person name="Kachouri-Lafond R."/>
            <person name="Nishino A."/>
            <person name="Ugolini M."/>
            <person name="Chourrout P."/>
            <person name="Nishida H."/>
            <person name="Aasland R."/>
            <person name="Huzurbazar S."/>
            <person name="Westhof E."/>
            <person name="Delsuc F."/>
            <person name="Lehrach H."/>
            <person name="Reinhardt R."/>
            <person name="Weissenbach J."/>
            <person name="Roy S.W."/>
            <person name="Artiguenave F."/>
            <person name="Postlethwait J.H."/>
            <person name="Manak J.R."/>
            <person name="Thompson E.M."/>
            <person name="Jaillon O."/>
            <person name="Du Pasquier L."/>
            <person name="Boudinot P."/>
            <person name="Liberles D.A."/>
            <person name="Volff J.N."/>
            <person name="Philippe H."/>
            <person name="Lenhard B."/>
            <person name="Roest Crollius H."/>
            <person name="Wincker P."/>
            <person name="Chourrout D."/>
        </authorList>
    </citation>
    <scope>NUCLEOTIDE SEQUENCE [LARGE SCALE GENOMIC DNA]</scope>
</reference>
<dbReference type="InterPro" id="IPR020846">
    <property type="entry name" value="MFS_dom"/>
</dbReference>
<dbReference type="PROSITE" id="PS50850">
    <property type="entry name" value="MFS"/>
    <property type="match status" value="1"/>
</dbReference>
<dbReference type="GO" id="GO:0070837">
    <property type="term" value="P:dehydroascorbic acid transport"/>
    <property type="evidence" value="ECO:0007669"/>
    <property type="project" value="TreeGrafter"/>
</dbReference>
<keyword evidence="2" id="KW-0813">Transport</keyword>
<gene>
    <name evidence="8" type="ORF">GSOID_T00002521001</name>
</gene>
<dbReference type="OrthoDB" id="4540492at2759"/>
<dbReference type="PROSITE" id="PS00216">
    <property type="entry name" value="SUGAR_TRANSPORT_1"/>
    <property type="match status" value="1"/>
</dbReference>
<feature type="transmembrane region" description="Helical" evidence="6">
    <location>
        <begin position="251"/>
        <end position="271"/>
    </location>
</feature>
<keyword evidence="4 6" id="KW-1133">Transmembrane helix</keyword>
<evidence type="ECO:0000256" key="4">
    <source>
        <dbReference type="ARBA" id="ARBA00022989"/>
    </source>
</evidence>
<dbReference type="PRINTS" id="PR00171">
    <property type="entry name" value="SUGRTRNSPORT"/>
</dbReference>
<name>E4X5X6_OIKDI</name>
<organism evidence="8">
    <name type="scientific">Oikopleura dioica</name>
    <name type="common">Tunicate</name>
    <dbReference type="NCBI Taxonomy" id="34765"/>
    <lineage>
        <taxon>Eukaryota</taxon>
        <taxon>Metazoa</taxon>
        <taxon>Chordata</taxon>
        <taxon>Tunicata</taxon>
        <taxon>Appendicularia</taxon>
        <taxon>Copelata</taxon>
        <taxon>Oikopleuridae</taxon>
        <taxon>Oikopleura</taxon>
    </lineage>
</organism>
<dbReference type="AlphaFoldDB" id="E4X5X6"/>
<dbReference type="InterPro" id="IPR005828">
    <property type="entry name" value="MFS_sugar_transport-like"/>
</dbReference>
<protein>
    <recommendedName>
        <fullName evidence="7">Major facilitator superfamily (MFS) profile domain-containing protein</fullName>
    </recommendedName>
</protein>
<evidence type="ECO:0000256" key="5">
    <source>
        <dbReference type="ARBA" id="ARBA00023136"/>
    </source>
</evidence>
<dbReference type="GO" id="GO:0005886">
    <property type="term" value="C:plasma membrane"/>
    <property type="evidence" value="ECO:0007669"/>
    <property type="project" value="TreeGrafter"/>
</dbReference>
<dbReference type="GO" id="GO:0055056">
    <property type="term" value="F:D-glucose transmembrane transporter activity"/>
    <property type="evidence" value="ECO:0007669"/>
    <property type="project" value="TreeGrafter"/>
</dbReference>
<dbReference type="EMBL" id="FN653026">
    <property type="protein sequence ID" value="CBY07540.1"/>
    <property type="molecule type" value="Genomic_DNA"/>
</dbReference>
<dbReference type="SUPFAM" id="SSF103473">
    <property type="entry name" value="MFS general substrate transporter"/>
    <property type="match status" value="1"/>
</dbReference>
<evidence type="ECO:0000259" key="7">
    <source>
        <dbReference type="PROSITE" id="PS50850"/>
    </source>
</evidence>
<dbReference type="InterPro" id="IPR005829">
    <property type="entry name" value="Sugar_transporter_CS"/>
</dbReference>
<dbReference type="InterPro" id="IPR003663">
    <property type="entry name" value="Sugar/inositol_transpt"/>
</dbReference>
<accession>E4X5X6</accession>
<feature type="transmembrane region" description="Helical" evidence="6">
    <location>
        <begin position="350"/>
        <end position="368"/>
    </location>
</feature>
<feature type="transmembrane region" description="Helical" evidence="6">
    <location>
        <begin position="319"/>
        <end position="338"/>
    </location>
</feature>
<evidence type="ECO:0000313" key="9">
    <source>
        <dbReference type="Proteomes" id="UP000001307"/>
    </source>
</evidence>
<evidence type="ECO:0000256" key="2">
    <source>
        <dbReference type="ARBA" id="ARBA00022448"/>
    </source>
</evidence>
<dbReference type="Proteomes" id="UP000001307">
    <property type="component" value="Unassembled WGS sequence"/>
</dbReference>
<evidence type="ECO:0000256" key="1">
    <source>
        <dbReference type="ARBA" id="ARBA00004141"/>
    </source>
</evidence>
<dbReference type="InParanoid" id="E4X5X6"/>
<evidence type="ECO:0000256" key="3">
    <source>
        <dbReference type="ARBA" id="ARBA00022692"/>
    </source>
</evidence>